<accession>A0ABN2PQY5</accession>
<dbReference type="RefSeq" id="WP_425581383.1">
    <property type="nucleotide sequence ID" value="NZ_BAAAMJ010000054.1"/>
</dbReference>
<reference evidence="1 2" key="1">
    <citation type="journal article" date="2019" name="Int. J. Syst. Evol. Microbiol.">
        <title>The Global Catalogue of Microorganisms (GCM) 10K type strain sequencing project: providing services to taxonomists for standard genome sequencing and annotation.</title>
        <authorList>
            <consortium name="The Broad Institute Genomics Platform"/>
            <consortium name="The Broad Institute Genome Sequencing Center for Infectious Disease"/>
            <person name="Wu L."/>
            <person name="Ma J."/>
        </authorList>
    </citation>
    <scope>NUCLEOTIDE SEQUENCE [LARGE SCALE GENOMIC DNA]</scope>
    <source>
        <strain evidence="1 2">JCM 13581</strain>
    </source>
</reference>
<organism evidence="1 2">
    <name type="scientific">Streptomyces sodiiphilus</name>
    <dbReference type="NCBI Taxonomy" id="226217"/>
    <lineage>
        <taxon>Bacteria</taxon>
        <taxon>Bacillati</taxon>
        <taxon>Actinomycetota</taxon>
        <taxon>Actinomycetes</taxon>
        <taxon>Kitasatosporales</taxon>
        <taxon>Streptomycetaceae</taxon>
        <taxon>Streptomyces</taxon>
    </lineage>
</organism>
<dbReference type="PANTHER" id="PTHR20854:SF4">
    <property type="entry name" value="INOSITOL-1-MONOPHOSPHATASE-RELATED"/>
    <property type="match status" value="1"/>
</dbReference>
<dbReference type="PRINTS" id="PR00377">
    <property type="entry name" value="IMPHPHTASES"/>
</dbReference>
<protein>
    <recommendedName>
        <fullName evidence="3">Inositol monophosphatase</fullName>
    </recommendedName>
</protein>
<keyword evidence="2" id="KW-1185">Reference proteome</keyword>
<dbReference type="Proteomes" id="UP001501303">
    <property type="component" value="Unassembled WGS sequence"/>
</dbReference>
<sequence length="189" mass="20112">MTHTGLSGLQGLLDLAATTAVSAGEVIVEHLDRRRSVGVKSSPSDPLTELDRRSEDHIVTLLDRARPYDGLLSEEGTESSSTSGIRWVIDALDGSVNHLYGIPHCAVSIAAEVYDDGEWLTLAGVVRDPIRGESFTAVRGGRRGAQRPRSPGQRARVAVACPRRHGVLLHLDVTAPTGRGVEPAAAPRA</sequence>
<dbReference type="SUPFAM" id="SSF56655">
    <property type="entry name" value="Carbohydrate phosphatase"/>
    <property type="match status" value="1"/>
</dbReference>
<gene>
    <name evidence="1" type="ORF">GCM10009716_41540</name>
</gene>
<evidence type="ECO:0000313" key="1">
    <source>
        <dbReference type="EMBL" id="GAA1929570.1"/>
    </source>
</evidence>
<dbReference type="Gene3D" id="3.30.540.10">
    <property type="entry name" value="Fructose-1,6-Bisphosphatase, subunit A, domain 1"/>
    <property type="match status" value="1"/>
</dbReference>
<evidence type="ECO:0008006" key="3">
    <source>
        <dbReference type="Google" id="ProtNLM"/>
    </source>
</evidence>
<proteinExistence type="predicted"/>
<dbReference type="EMBL" id="BAAAMJ010000054">
    <property type="protein sequence ID" value="GAA1929570.1"/>
    <property type="molecule type" value="Genomic_DNA"/>
</dbReference>
<comment type="caution">
    <text evidence="1">The sequence shown here is derived from an EMBL/GenBank/DDBJ whole genome shotgun (WGS) entry which is preliminary data.</text>
</comment>
<dbReference type="InterPro" id="IPR000760">
    <property type="entry name" value="Inositol_monophosphatase-like"/>
</dbReference>
<name>A0ABN2PQY5_9ACTN</name>
<evidence type="ECO:0000313" key="2">
    <source>
        <dbReference type="Proteomes" id="UP001501303"/>
    </source>
</evidence>
<dbReference type="Pfam" id="PF00459">
    <property type="entry name" value="Inositol_P"/>
    <property type="match status" value="1"/>
</dbReference>
<dbReference type="CDD" id="cd01637">
    <property type="entry name" value="IMPase_like"/>
    <property type="match status" value="1"/>
</dbReference>
<dbReference type="PANTHER" id="PTHR20854">
    <property type="entry name" value="INOSITOL MONOPHOSPHATASE"/>
    <property type="match status" value="1"/>
</dbReference>